<dbReference type="PANTHER" id="PTHR45708:SF49">
    <property type="entry name" value="ENDOCHITINASE"/>
    <property type="match status" value="1"/>
</dbReference>
<evidence type="ECO:0000256" key="3">
    <source>
        <dbReference type="ARBA" id="ARBA00023295"/>
    </source>
</evidence>
<dbReference type="PATRIC" id="fig|1276229.3.peg.512"/>
<dbReference type="SMART" id="SM00636">
    <property type="entry name" value="Glyco_18"/>
    <property type="match status" value="1"/>
</dbReference>
<evidence type="ECO:0000313" key="7">
    <source>
        <dbReference type="EMBL" id="AGM26107.1"/>
    </source>
</evidence>
<accession>R4U3V5</accession>
<evidence type="ECO:0000256" key="2">
    <source>
        <dbReference type="ARBA" id="ARBA00022801"/>
    </source>
</evidence>
<proteinExistence type="inferred from homology"/>
<dbReference type="EMBL" id="CP005078">
    <property type="protein sequence ID" value="AGM26107.1"/>
    <property type="molecule type" value="Genomic_DNA"/>
</dbReference>
<dbReference type="Gene3D" id="3.20.20.80">
    <property type="entry name" value="Glycosidases"/>
    <property type="match status" value="1"/>
</dbReference>
<dbReference type="InterPro" id="IPR001223">
    <property type="entry name" value="Glyco_hydro18_cat"/>
</dbReference>
<dbReference type="AlphaFoldDB" id="R4U3V5"/>
<dbReference type="RefSeq" id="WP_016340753.1">
    <property type="nucleotide sequence ID" value="NC_021284.1"/>
</dbReference>
<dbReference type="PROSITE" id="PS01095">
    <property type="entry name" value="GH18_1"/>
    <property type="match status" value="1"/>
</dbReference>
<gene>
    <name evidence="7" type="primary">chiA</name>
    <name evidence="7" type="ORF">SSYRP_v1c05170</name>
</gene>
<dbReference type="InterPro" id="IPR011583">
    <property type="entry name" value="Chitinase_II/V-like_cat"/>
</dbReference>
<keyword evidence="2 4" id="KW-0378">Hydrolase</keyword>
<dbReference type="eggNOG" id="COG3469">
    <property type="taxonomic scope" value="Bacteria"/>
</dbReference>
<evidence type="ECO:0000256" key="5">
    <source>
        <dbReference type="RuleBase" id="RU004453"/>
    </source>
</evidence>
<name>R4U3V5_9MOLU</name>
<evidence type="ECO:0000313" key="8">
    <source>
        <dbReference type="Proteomes" id="UP000013963"/>
    </source>
</evidence>
<sequence>MKTLLSLTGVFALGAAPIGTLVNNTNNINETENSVLVGYWHNFDNAQSAQWTQEFAKYIDLTDVPTDYSFVNVSFMRSEQIGVLPDFTPLVATHPEMTQEQKNAFFASEVDVLHSRGQKVILSLGGADAHVDLKTADTDAFIDKIIELTNKYDFDGLDIDLEQTAINASDNETVIPEALKYVKDYYQAQGKYFYITMAPEFPYLKTNAANADYITYLESLEGYYDWINPQFYNQAGDGVNVQEEDRAELNLNLYWLPQNNVEYKAEFLYLISKYIVEGKDNFYQIDANKLVMGLPSNIDAANNGQVQTGDIAKATNYLKAKNIFIKGLMTWSVNWDKNVNYWFRDIYLNEFYQ</sequence>
<keyword evidence="8" id="KW-1185">Reference proteome</keyword>
<dbReference type="HOGENOM" id="CLU_067535_0_0_14"/>
<dbReference type="Proteomes" id="UP000013963">
    <property type="component" value="Chromosome"/>
</dbReference>
<dbReference type="Pfam" id="PF00704">
    <property type="entry name" value="Glyco_hydro_18"/>
    <property type="match status" value="1"/>
</dbReference>
<dbReference type="EC" id="3.2.1.14" evidence="1"/>
<dbReference type="KEGG" id="ssyr:SSYRP_v1c05170"/>
<feature type="domain" description="GH18" evidence="6">
    <location>
        <begin position="34"/>
        <end position="353"/>
    </location>
</feature>
<dbReference type="STRING" id="1276229.SSYRP_v1c05170"/>
<dbReference type="PROSITE" id="PS51910">
    <property type="entry name" value="GH18_2"/>
    <property type="match status" value="1"/>
</dbReference>
<dbReference type="InterPro" id="IPR050542">
    <property type="entry name" value="Glycosyl_Hydrlase18_Chitinase"/>
</dbReference>
<dbReference type="GO" id="GO:0008843">
    <property type="term" value="F:endochitinase activity"/>
    <property type="evidence" value="ECO:0007669"/>
    <property type="project" value="UniProtKB-EC"/>
</dbReference>
<dbReference type="GO" id="GO:0008061">
    <property type="term" value="F:chitin binding"/>
    <property type="evidence" value="ECO:0007669"/>
    <property type="project" value="InterPro"/>
</dbReference>
<dbReference type="InterPro" id="IPR017853">
    <property type="entry name" value="GH"/>
</dbReference>
<protein>
    <recommendedName>
        <fullName evidence="1">chitinase</fullName>
        <ecNumber evidence="1">3.2.1.14</ecNumber>
    </recommendedName>
</protein>
<dbReference type="GO" id="GO:0005975">
    <property type="term" value="P:carbohydrate metabolic process"/>
    <property type="evidence" value="ECO:0007669"/>
    <property type="project" value="InterPro"/>
</dbReference>
<reference evidence="7 8" key="1">
    <citation type="journal article" date="2013" name="Genome Biol. Evol.">
        <title>Complete genomes of two dipteran-associated spiroplasmas provided insights into the origin, dynamics, and impacts of viral invasion in spiroplasma.</title>
        <authorList>
            <person name="Ku C."/>
            <person name="Lo W.S."/>
            <person name="Chen L.L."/>
            <person name="Kuo C.H."/>
        </authorList>
    </citation>
    <scope>NUCLEOTIDE SEQUENCE [LARGE SCALE GENOMIC DNA]</scope>
    <source>
        <strain evidence="7">EA-1</strain>
    </source>
</reference>
<organism evidence="7 8">
    <name type="scientific">Spiroplasma syrphidicola EA-1</name>
    <dbReference type="NCBI Taxonomy" id="1276229"/>
    <lineage>
        <taxon>Bacteria</taxon>
        <taxon>Bacillati</taxon>
        <taxon>Mycoplasmatota</taxon>
        <taxon>Mollicutes</taxon>
        <taxon>Entomoplasmatales</taxon>
        <taxon>Spiroplasmataceae</taxon>
        <taxon>Spiroplasma</taxon>
    </lineage>
</organism>
<dbReference type="PANTHER" id="PTHR45708">
    <property type="entry name" value="ENDOCHITINASE"/>
    <property type="match status" value="1"/>
</dbReference>
<comment type="similarity">
    <text evidence="5">Belongs to the glycosyl hydrolase 18 family.</text>
</comment>
<evidence type="ECO:0000256" key="1">
    <source>
        <dbReference type="ARBA" id="ARBA00012729"/>
    </source>
</evidence>
<keyword evidence="3 4" id="KW-0326">Glycosidase</keyword>
<evidence type="ECO:0000259" key="6">
    <source>
        <dbReference type="PROSITE" id="PS51910"/>
    </source>
</evidence>
<dbReference type="InterPro" id="IPR001579">
    <property type="entry name" value="Glyco_hydro_18_chit_AS"/>
</dbReference>
<evidence type="ECO:0000256" key="4">
    <source>
        <dbReference type="RuleBase" id="RU000489"/>
    </source>
</evidence>
<dbReference type="OrthoDB" id="315328at2"/>
<dbReference type="SUPFAM" id="SSF51445">
    <property type="entry name" value="(Trans)glycosidases"/>
    <property type="match status" value="1"/>
</dbReference>